<gene>
    <name evidence="2" type="ORF">QYB97_21005</name>
</gene>
<name>A0ABT8I1R4_9BACL</name>
<protein>
    <submittedName>
        <fullName evidence="2">Uncharacterized protein</fullName>
    </submittedName>
</protein>
<dbReference type="EMBL" id="JAUHTR010000016">
    <property type="protein sequence ID" value="MDN4526975.1"/>
    <property type="molecule type" value="Genomic_DNA"/>
</dbReference>
<evidence type="ECO:0000313" key="3">
    <source>
        <dbReference type="Proteomes" id="UP001172721"/>
    </source>
</evidence>
<dbReference type="RefSeq" id="WP_301167989.1">
    <property type="nucleotide sequence ID" value="NZ_JAUHTR010000016.1"/>
</dbReference>
<evidence type="ECO:0000313" key="2">
    <source>
        <dbReference type="EMBL" id="MDN4526975.1"/>
    </source>
</evidence>
<keyword evidence="3" id="KW-1185">Reference proteome</keyword>
<proteinExistence type="predicted"/>
<accession>A0ABT8I1R4</accession>
<feature type="compositionally biased region" description="Polar residues" evidence="1">
    <location>
        <begin position="14"/>
        <end position="27"/>
    </location>
</feature>
<evidence type="ECO:0000256" key="1">
    <source>
        <dbReference type="SAM" id="MobiDB-lite"/>
    </source>
</evidence>
<comment type="caution">
    <text evidence="2">The sequence shown here is derived from an EMBL/GenBank/DDBJ whole genome shotgun (WGS) entry which is preliminary data.</text>
</comment>
<reference evidence="2" key="1">
    <citation type="submission" date="2023-07" db="EMBL/GenBank/DDBJ databases">
        <title>Fictibacillus sp. isolated from freshwater pond.</title>
        <authorList>
            <person name="Kirdat K."/>
            <person name="Bhat A."/>
            <person name="Mourya A."/>
            <person name="Yadav A."/>
        </authorList>
    </citation>
    <scope>NUCLEOTIDE SEQUENCE</scope>
    <source>
        <strain evidence="2">NE201</strain>
    </source>
</reference>
<dbReference type="Proteomes" id="UP001172721">
    <property type="component" value="Unassembled WGS sequence"/>
</dbReference>
<feature type="region of interest" description="Disordered" evidence="1">
    <location>
        <begin position="1"/>
        <end position="29"/>
    </location>
</feature>
<organism evidence="2 3">
    <name type="scientific">Fictibacillus fluitans</name>
    <dbReference type="NCBI Taxonomy" id="3058422"/>
    <lineage>
        <taxon>Bacteria</taxon>
        <taxon>Bacillati</taxon>
        <taxon>Bacillota</taxon>
        <taxon>Bacilli</taxon>
        <taxon>Bacillales</taxon>
        <taxon>Fictibacillaceae</taxon>
        <taxon>Fictibacillus</taxon>
    </lineage>
</organism>
<sequence length="50" mass="5353">MHPDWKKKIVLGGMSTSLGGPSTSTETAVPEHEVKLMESEKAATEQKAAQ</sequence>